<evidence type="ECO:0000313" key="2">
    <source>
        <dbReference type="EMBL" id="KAE9017817.1"/>
    </source>
</evidence>
<reference evidence="2 3" key="1">
    <citation type="submission" date="2018-09" db="EMBL/GenBank/DDBJ databases">
        <title>Genomic investigation of the strawberry pathogen Phytophthora fragariae indicates pathogenicity is determined by transcriptional variation in three key races.</title>
        <authorList>
            <person name="Adams T.M."/>
            <person name="Armitage A.D."/>
            <person name="Sobczyk M.K."/>
            <person name="Bates H.J."/>
            <person name="Dunwell J.M."/>
            <person name="Nellist C.F."/>
            <person name="Harrison R.J."/>
        </authorList>
    </citation>
    <scope>NUCLEOTIDE SEQUENCE [LARGE SCALE GENOMIC DNA]</scope>
    <source>
        <strain evidence="2 3">SCRP324</strain>
    </source>
</reference>
<dbReference type="EMBL" id="QXFU01000871">
    <property type="protein sequence ID" value="KAE9017817.1"/>
    <property type="molecule type" value="Genomic_DNA"/>
</dbReference>
<accession>A0A6A3LIM3</accession>
<feature type="compositionally biased region" description="Low complexity" evidence="1">
    <location>
        <begin position="10"/>
        <end position="25"/>
    </location>
</feature>
<name>A0A6A3LIM3_9STRA</name>
<gene>
    <name evidence="2" type="ORF">PR002_g13292</name>
</gene>
<feature type="region of interest" description="Disordered" evidence="1">
    <location>
        <begin position="1"/>
        <end position="37"/>
    </location>
</feature>
<organism evidence="2 3">
    <name type="scientific">Phytophthora rubi</name>
    <dbReference type="NCBI Taxonomy" id="129364"/>
    <lineage>
        <taxon>Eukaryota</taxon>
        <taxon>Sar</taxon>
        <taxon>Stramenopiles</taxon>
        <taxon>Oomycota</taxon>
        <taxon>Peronosporomycetes</taxon>
        <taxon>Peronosporales</taxon>
        <taxon>Peronosporaceae</taxon>
        <taxon>Phytophthora</taxon>
    </lineage>
</organism>
<proteinExistence type="predicted"/>
<protein>
    <submittedName>
        <fullName evidence="2">Uncharacterized protein</fullName>
    </submittedName>
</protein>
<sequence length="55" mass="5293">MGSAHSGVLSPCVSPASGSAAVSAAHPPPPPPLVDLNFLSPTPRLLAAAPPLSSP</sequence>
<comment type="caution">
    <text evidence="2">The sequence shown here is derived from an EMBL/GenBank/DDBJ whole genome shotgun (WGS) entry which is preliminary data.</text>
</comment>
<evidence type="ECO:0000313" key="3">
    <source>
        <dbReference type="Proteomes" id="UP000435112"/>
    </source>
</evidence>
<dbReference type="Proteomes" id="UP000435112">
    <property type="component" value="Unassembled WGS sequence"/>
</dbReference>
<evidence type="ECO:0000256" key="1">
    <source>
        <dbReference type="SAM" id="MobiDB-lite"/>
    </source>
</evidence>
<dbReference type="AlphaFoldDB" id="A0A6A3LIM3"/>